<comment type="caution">
    <text evidence="1">The sequence shown here is derived from an EMBL/GenBank/DDBJ whole genome shotgun (WGS) entry which is preliminary data.</text>
</comment>
<organism evidence="1 2">
    <name type="scientific">Caerostris darwini</name>
    <dbReference type="NCBI Taxonomy" id="1538125"/>
    <lineage>
        <taxon>Eukaryota</taxon>
        <taxon>Metazoa</taxon>
        <taxon>Ecdysozoa</taxon>
        <taxon>Arthropoda</taxon>
        <taxon>Chelicerata</taxon>
        <taxon>Arachnida</taxon>
        <taxon>Araneae</taxon>
        <taxon>Araneomorphae</taxon>
        <taxon>Entelegynae</taxon>
        <taxon>Araneoidea</taxon>
        <taxon>Araneidae</taxon>
        <taxon>Caerostris</taxon>
    </lineage>
</organism>
<dbReference type="AlphaFoldDB" id="A0AAV4QL88"/>
<proteinExistence type="predicted"/>
<dbReference type="EMBL" id="BPLQ01004748">
    <property type="protein sequence ID" value="GIY10438.1"/>
    <property type="molecule type" value="Genomic_DNA"/>
</dbReference>
<keyword evidence="2" id="KW-1185">Reference proteome</keyword>
<reference evidence="1 2" key="1">
    <citation type="submission" date="2021-06" db="EMBL/GenBank/DDBJ databases">
        <title>Caerostris darwini draft genome.</title>
        <authorList>
            <person name="Kono N."/>
            <person name="Arakawa K."/>
        </authorList>
    </citation>
    <scope>NUCLEOTIDE SEQUENCE [LARGE SCALE GENOMIC DNA]</scope>
</reference>
<name>A0AAV4QL88_9ARAC</name>
<gene>
    <name evidence="1" type="ORF">CDAR_475071</name>
</gene>
<accession>A0AAV4QL88</accession>
<evidence type="ECO:0000313" key="1">
    <source>
        <dbReference type="EMBL" id="GIY10438.1"/>
    </source>
</evidence>
<dbReference type="Proteomes" id="UP001054837">
    <property type="component" value="Unassembled WGS sequence"/>
</dbReference>
<evidence type="ECO:0000313" key="2">
    <source>
        <dbReference type="Proteomes" id="UP001054837"/>
    </source>
</evidence>
<protein>
    <submittedName>
        <fullName evidence="1">Uncharacterized protein</fullName>
    </submittedName>
</protein>
<sequence>MYTLTTEVLTFYEFAIKYFLIFCFRGSVHLSNLKLAVTNEGFKKVKSTVQQSFCLRQILEKSIEYGIDTHPLFIGFMPTFGSFLAYADDINNVARDVPALREVFSSLKIAADPMGLTVNDS</sequence>